<accession>A0A376BUJ6</accession>
<dbReference type="EMBL" id="UFSO01000003">
    <property type="protein sequence ID" value="SSY80024.1"/>
    <property type="molecule type" value="Genomic_DNA"/>
</dbReference>
<evidence type="ECO:0000256" key="1">
    <source>
        <dbReference type="SAM" id="Phobius"/>
    </source>
</evidence>
<gene>
    <name evidence="2" type="ORF">NCTC10283_01578</name>
</gene>
<evidence type="ECO:0000313" key="3">
    <source>
        <dbReference type="Proteomes" id="UP000254209"/>
    </source>
</evidence>
<keyword evidence="1" id="KW-0812">Transmembrane</keyword>
<evidence type="ECO:0000313" key="2">
    <source>
        <dbReference type="EMBL" id="SSY80024.1"/>
    </source>
</evidence>
<reference evidence="2 3" key="1">
    <citation type="submission" date="2018-06" db="EMBL/GenBank/DDBJ databases">
        <authorList>
            <consortium name="Pathogen Informatics"/>
            <person name="Doyle S."/>
        </authorList>
    </citation>
    <scope>NUCLEOTIDE SEQUENCE [LARGE SCALE GENOMIC DNA]</scope>
    <source>
        <strain evidence="2 3">NCTC10283</strain>
    </source>
</reference>
<protein>
    <submittedName>
        <fullName evidence="2">Uncharacterized protein</fullName>
    </submittedName>
</protein>
<organism evidence="2 3">
    <name type="scientific">Alysiella crassa</name>
    <dbReference type="NCBI Taxonomy" id="153491"/>
    <lineage>
        <taxon>Bacteria</taxon>
        <taxon>Pseudomonadati</taxon>
        <taxon>Pseudomonadota</taxon>
        <taxon>Betaproteobacteria</taxon>
        <taxon>Neisseriales</taxon>
        <taxon>Neisseriaceae</taxon>
        <taxon>Alysiella</taxon>
    </lineage>
</organism>
<dbReference type="RefSeq" id="WP_034293046.1">
    <property type="nucleotide sequence ID" value="NZ_CP091519.2"/>
</dbReference>
<sequence>MEIIDKKDSFLSSLFMFSFMAIYFLLREKIGLILLLDLNDKFYLHAFIGIISLFIGFIFLKISIQEKNLHYRDGFCFVFYKNKFCFISNLIYSIFAGIGMAAIIYAIVLL</sequence>
<name>A0A376BUJ6_9NEIS</name>
<dbReference type="AlphaFoldDB" id="A0A376BUJ6"/>
<dbReference type="Proteomes" id="UP000254209">
    <property type="component" value="Unassembled WGS sequence"/>
</dbReference>
<proteinExistence type="predicted"/>
<dbReference type="STRING" id="1120980.GCA_000745955_01411"/>
<feature type="transmembrane region" description="Helical" evidence="1">
    <location>
        <begin position="9"/>
        <end position="26"/>
    </location>
</feature>
<keyword evidence="1" id="KW-0472">Membrane</keyword>
<keyword evidence="3" id="KW-1185">Reference proteome</keyword>
<feature type="transmembrane region" description="Helical" evidence="1">
    <location>
        <begin position="84"/>
        <end position="108"/>
    </location>
</feature>
<keyword evidence="1" id="KW-1133">Transmembrane helix</keyword>
<feature type="transmembrane region" description="Helical" evidence="1">
    <location>
        <begin position="42"/>
        <end position="64"/>
    </location>
</feature>